<dbReference type="SUPFAM" id="SSF57362">
    <property type="entry name" value="BPTI-like"/>
    <property type="match status" value="1"/>
</dbReference>
<name>A0A0K8RQA1_IXORI</name>
<dbReference type="GO" id="GO:0004867">
    <property type="term" value="F:serine-type endopeptidase inhibitor activity"/>
    <property type="evidence" value="ECO:0007669"/>
    <property type="project" value="InterPro"/>
</dbReference>
<dbReference type="Gene3D" id="4.10.410.10">
    <property type="entry name" value="Pancreatic trypsin inhibitor Kunitz domain"/>
    <property type="match status" value="1"/>
</dbReference>
<proteinExistence type="evidence at transcript level"/>
<feature type="non-terminal residue" evidence="1">
    <location>
        <position position="1"/>
    </location>
</feature>
<organism evidence="1">
    <name type="scientific">Ixodes ricinus</name>
    <name type="common">Common tick</name>
    <name type="synonym">Acarus ricinus</name>
    <dbReference type="NCBI Taxonomy" id="34613"/>
    <lineage>
        <taxon>Eukaryota</taxon>
        <taxon>Metazoa</taxon>
        <taxon>Ecdysozoa</taxon>
        <taxon>Arthropoda</taxon>
        <taxon>Chelicerata</taxon>
        <taxon>Arachnida</taxon>
        <taxon>Acari</taxon>
        <taxon>Parasitiformes</taxon>
        <taxon>Ixodida</taxon>
        <taxon>Ixodoidea</taxon>
        <taxon>Ixodidae</taxon>
        <taxon>Ixodinae</taxon>
        <taxon>Ixodes</taxon>
    </lineage>
</organism>
<sequence length="127" mass="14743">LCSLERRRPLPSSVVSTSESYGGHLRPFTFRGFRKSSYLTPASVVQKLMQFIFLVCFVIHACRALSYDDLPERCFPPDEDPRCRAYSGRYIYNVSTNACGKEYTCWDDEHGFFDKNECDRNCKVDEK</sequence>
<accession>A0A0K8RQA1</accession>
<evidence type="ECO:0000313" key="1">
    <source>
        <dbReference type="EMBL" id="JAA73252.1"/>
    </source>
</evidence>
<dbReference type="EMBL" id="GADI01000556">
    <property type="protein sequence ID" value="JAA73252.1"/>
    <property type="molecule type" value="mRNA"/>
</dbReference>
<dbReference type="InterPro" id="IPR036880">
    <property type="entry name" value="Kunitz_BPTI_sf"/>
</dbReference>
<protein>
    <submittedName>
        <fullName evidence="1">Putative salivary kunitz domain protein</fullName>
    </submittedName>
</protein>
<reference evidence="1" key="1">
    <citation type="submission" date="2012-12" db="EMBL/GenBank/DDBJ databases">
        <title>Identification and characterization of a phenylalanine ammonia-lyase gene family in Isatis indigotica Fort.</title>
        <authorList>
            <person name="Liu Q."/>
            <person name="Chen J."/>
            <person name="Zhou X."/>
            <person name="Di P."/>
            <person name="Xiao Y."/>
            <person name="Xuan H."/>
            <person name="Zhang L."/>
            <person name="Chen W."/>
        </authorList>
    </citation>
    <scope>NUCLEOTIDE SEQUENCE</scope>
    <source>
        <tissue evidence="1">Salivary gland</tissue>
    </source>
</reference>
<dbReference type="AlphaFoldDB" id="A0A0K8RQA1"/>